<dbReference type="EMBL" id="JAKKFD010000001">
    <property type="protein sequence ID" value="MCG5441135.1"/>
    <property type="molecule type" value="Genomic_DNA"/>
</dbReference>
<organism evidence="1 2">
    <name type="scientific">Micromonospora trifolii</name>
    <dbReference type="NCBI Taxonomy" id="2911208"/>
    <lineage>
        <taxon>Bacteria</taxon>
        <taxon>Bacillati</taxon>
        <taxon>Actinomycetota</taxon>
        <taxon>Actinomycetes</taxon>
        <taxon>Micromonosporales</taxon>
        <taxon>Micromonosporaceae</taxon>
        <taxon>Micromonospora</taxon>
    </lineage>
</organism>
<dbReference type="RefSeq" id="WP_238676579.1">
    <property type="nucleotide sequence ID" value="NZ_JAKKFD010000001.1"/>
</dbReference>
<evidence type="ECO:0000313" key="2">
    <source>
        <dbReference type="Proteomes" id="UP001201629"/>
    </source>
</evidence>
<comment type="caution">
    <text evidence="1">The sequence shown here is derived from an EMBL/GenBank/DDBJ whole genome shotgun (WGS) entry which is preliminary data.</text>
</comment>
<dbReference type="Proteomes" id="UP001201629">
    <property type="component" value="Unassembled WGS sequence"/>
</dbReference>
<evidence type="ECO:0008006" key="3">
    <source>
        <dbReference type="Google" id="ProtNLM"/>
    </source>
</evidence>
<name>A0ABS9MTY8_9ACTN</name>
<sequence length="257" mass="28638">MPTPEANDALRWLAEQAVTPLGKGRWCESTSSGDLERSDNDLAHEWAAAALGDDRLAPMQRLRTGLGLLDLLDEYWVTVELRTFVTEQADPSVTDAFWTGYRQRLEAVEPAEQVLHSLWVDWFEDQGTVEAAFSQVAGDDVRRTLARQRLCDLASGPVHRRVARVLEHSGPVGWAHKHDVYETAATVPELRLALFNGLRASYHDVYGDLEPVPALALLDRLQLPADTPHLAPLRAVLAAGARNHYRHPDLWGAVCQE</sequence>
<evidence type="ECO:0000313" key="1">
    <source>
        <dbReference type="EMBL" id="MCG5441135.1"/>
    </source>
</evidence>
<reference evidence="1 2" key="1">
    <citation type="submission" date="2022-01" db="EMBL/GenBank/DDBJ databases">
        <authorList>
            <person name="Riesco R."/>
            <person name="Trujillo M.E."/>
        </authorList>
    </citation>
    <scope>NUCLEOTIDE SEQUENCE [LARGE SCALE GENOMIC DNA]</scope>
    <source>
        <strain evidence="1 2">NIE79</strain>
    </source>
</reference>
<gene>
    <name evidence="1" type="ORF">NIE79_000069</name>
</gene>
<proteinExistence type="predicted"/>
<protein>
    <recommendedName>
        <fullName evidence="3">DUF4034 domain-containing protein</fullName>
    </recommendedName>
</protein>
<keyword evidence="2" id="KW-1185">Reference proteome</keyword>
<accession>A0ABS9MTY8</accession>